<name>A0A2P7PYL6_9FIRM</name>
<dbReference type="NCBIfam" id="TIGR00738">
    <property type="entry name" value="rrf2_super"/>
    <property type="match status" value="1"/>
</dbReference>
<dbReference type="GO" id="GO:0005829">
    <property type="term" value="C:cytosol"/>
    <property type="evidence" value="ECO:0007669"/>
    <property type="project" value="TreeGrafter"/>
</dbReference>
<dbReference type="PROSITE" id="PS51197">
    <property type="entry name" value="HTH_RRF2_2"/>
    <property type="match status" value="1"/>
</dbReference>
<protein>
    <recommendedName>
        <fullName evidence="3">Rrf2 family transcriptional regulator</fullName>
    </recommendedName>
</protein>
<dbReference type="InterPro" id="IPR036388">
    <property type="entry name" value="WH-like_DNA-bd_sf"/>
</dbReference>
<dbReference type="Gene3D" id="1.10.10.10">
    <property type="entry name" value="Winged helix-like DNA-binding domain superfamily/Winged helix DNA-binding domain"/>
    <property type="match status" value="1"/>
</dbReference>
<dbReference type="GO" id="GO:0003700">
    <property type="term" value="F:DNA-binding transcription factor activity"/>
    <property type="evidence" value="ECO:0007669"/>
    <property type="project" value="TreeGrafter"/>
</dbReference>
<dbReference type="PANTHER" id="PTHR33221">
    <property type="entry name" value="WINGED HELIX-TURN-HELIX TRANSCRIPTIONAL REGULATOR, RRF2 FAMILY"/>
    <property type="match status" value="1"/>
</dbReference>
<keyword evidence="2" id="KW-1185">Reference proteome</keyword>
<dbReference type="OrthoDB" id="9808360at2"/>
<accession>A0A2P7PYL6</accession>
<evidence type="ECO:0000313" key="1">
    <source>
        <dbReference type="EMBL" id="PSJ30798.1"/>
    </source>
</evidence>
<dbReference type="InterPro" id="IPR000944">
    <property type="entry name" value="Tscrpt_reg_Rrf2"/>
</dbReference>
<proteinExistence type="predicted"/>
<dbReference type="EMBL" id="JYGE01000007">
    <property type="protein sequence ID" value="PSJ30798.1"/>
    <property type="molecule type" value="Genomic_DNA"/>
</dbReference>
<dbReference type="AlphaFoldDB" id="A0A2P7PYL6"/>
<dbReference type="Proteomes" id="UP000241434">
    <property type="component" value="Unassembled WGS sequence"/>
</dbReference>
<dbReference type="PANTHER" id="PTHR33221:SF2">
    <property type="entry name" value="TRANSCRIPTIONAL REGULATOR"/>
    <property type="match status" value="1"/>
</dbReference>
<dbReference type="RefSeq" id="WP_106777287.1">
    <property type="nucleotide sequence ID" value="NZ_JBGGGQ010000003.1"/>
</dbReference>
<gene>
    <name evidence="1" type="ORF">UF10_07990</name>
</gene>
<reference evidence="1" key="1">
    <citation type="thesis" date="2015" institute="Rutgers" country="The State University of New Jersey, 14 College Farm Rd., New Brunswick, NJ, USA">
        <title>Ammonia toxicity in bacteria and its implications for treatment of and resource recovery from highly nitrogenous organic wastes.</title>
        <authorList>
            <person name="Luther A.K."/>
        </authorList>
    </citation>
    <scope>NUCLEOTIDE SEQUENCE</scope>
    <source>
        <strain evidence="1">RT-10B</strain>
    </source>
</reference>
<evidence type="ECO:0000313" key="2">
    <source>
        <dbReference type="Proteomes" id="UP000241434"/>
    </source>
</evidence>
<comment type="caution">
    <text evidence="1">The sequence shown here is derived from an EMBL/GenBank/DDBJ whole genome shotgun (WGS) entry which is preliminary data.</text>
</comment>
<evidence type="ECO:0008006" key="3">
    <source>
        <dbReference type="Google" id="ProtNLM"/>
    </source>
</evidence>
<organism evidence="1 2">
    <name type="scientific">Peptostreptococcus russellii</name>
    <dbReference type="NCBI Taxonomy" id="215200"/>
    <lineage>
        <taxon>Bacteria</taxon>
        <taxon>Bacillati</taxon>
        <taxon>Bacillota</taxon>
        <taxon>Clostridia</taxon>
        <taxon>Peptostreptococcales</taxon>
        <taxon>Peptostreptococcaceae</taxon>
        <taxon>Peptostreptococcus</taxon>
    </lineage>
</organism>
<dbReference type="SUPFAM" id="SSF46785">
    <property type="entry name" value="Winged helix' DNA-binding domain"/>
    <property type="match status" value="1"/>
</dbReference>
<dbReference type="InterPro" id="IPR036390">
    <property type="entry name" value="WH_DNA-bd_sf"/>
</dbReference>
<sequence>MQLNITTDYAIRIVLYLSTNMDEFVSTKELSDNLSISRAYVTKIVKILEKNNLVTIMRGNKGGVALKKEPSKISILEVISIMESTIKINRCLEEDKYCSADRSDYCKVNKMYLKIQKQLEEELSSTTVDTLI</sequence>
<dbReference type="Pfam" id="PF02082">
    <property type="entry name" value="Rrf2"/>
    <property type="match status" value="1"/>
</dbReference>